<protein>
    <submittedName>
        <fullName evidence="2">Flp family type IVb pilin</fullName>
    </submittedName>
</protein>
<evidence type="ECO:0000313" key="2">
    <source>
        <dbReference type="EMBL" id="MFC5430248.1"/>
    </source>
</evidence>
<name>A0ABW0JB59_9BURK</name>
<keyword evidence="3" id="KW-1185">Reference proteome</keyword>
<reference evidence="3" key="1">
    <citation type="journal article" date="2019" name="Int. J. Syst. Evol. Microbiol.">
        <title>The Global Catalogue of Microorganisms (GCM) 10K type strain sequencing project: providing services to taxonomists for standard genome sequencing and annotation.</title>
        <authorList>
            <consortium name="The Broad Institute Genomics Platform"/>
            <consortium name="The Broad Institute Genome Sequencing Center for Infectious Disease"/>
            <person name="Wu L."/>
            <person name="Ma J."/>
        </authorList>
    </citation>
    <scope>NUCLEOTIDE SEQUENCE [LARGE SCALE GENOMIC DNA]</scope>
    <source>
        <strain evidence="3">CCUG 56042</strain>
    </source>
</reference>
<dbReference type="EMBL" id="JBHSMP010000017">
    <property type="protein sequence ID" value="MFC5430248.1"/>
    <property type="molecule type" value="Genomic_DNA"/>
</dbReference>
<accession>A0ABW0JB59</accession>
<keyword evidence="1" id="KW-0812">Transmembrane</keyword>
<dbReference type="Proteomes" id="UP001596103">
    <property type="component" value="Unassembled WGS sequence"/>
</dbReference>
<keyword evidence="1" id="KW-1133">Transmembrane helix</keyword>
<dbReference type="RefSeq" id="WP_377712533.1">
    <property type="nucleotide sequence ID" value="NZ_JBHSMP010000017.1"/>
</dbReference>
<gene>
    <name evidence="2" type="ORF">ACFPTO_15770</name>
</gene>
<comment type="caution">
    <text evidence="2">The sequence shown here is derived from an EMBL/GenBank/DDBJ whole genome shotgun (WGS) entry which is preliminary data.</text>
</comment>
<dbReference type="Pfam" id="PF04964">
    <property type="entry name" value="Flp_Fap"/>
    <property type="match status" value="1"/>
</dbReference>
<evidence type="ECO:0000313" key="3">
    <source>
        <dbReference type="Proteomes" id="UP001596103"/>
    </source>
</evidence>
<organism evidence="2 3">
    <name type="scientific">Paraburkholderia denitrificans</name>
    <dbReference type="NCBI Taxonomy" id="694025"/>
    <lineage>
        <taxon>Bacteria</taxon>
        <taxon>Pseudomonadati</taxon>
        <taxon>Pseudomonadota</taxon>
        <taxon>Betaproteobacteria</taxon>
        <taxon>Burkholderiales</taxon>
        <taxon>Burkholderiaceae</taxon>
        <taxon>Paraburkholderia</taxon>
    </lineage>
</organism>
<dbReference type="InterPro" id="IPR007047">
    <property type="entry name" value="Flp_Fap"/>
</dbReference>
<proteinExistence type="predicted"/>
<keyword evidence="1" id="KW-0472">Membrane</keyword>
<evidence type="ECO:0000256" key="1">
    <source>
        <dbReference type="SAM" id="Phobius"/>
    </source>
</evidence>
<sequence length="62" mass="6358">MNAIPDLIHDLTLEGDGVTSIEYALLAGLLAVAIIVGATAVGASLNVFFTNVGNWFTGITVP</sequence>
<feature type="transmembrane region" description="Helical" evidence="1">
    <location>
        <begin position="23"/>
        <end position="49"/>
    </location>
</feature>